<accession>A0A3B9IGH4</accession>
<dbReference type="RefSeq" id="WP_014745143.1">
    <property type="nucleotide sequence ID" value="NZ_CP121013.1"/>
</dbReference>
<reference evidence="4 5" key="1">
    <citation type="journal article" date="2018" name="Nat. Biotechnol.">
        <title>A standardized bacterial taxonomy based on genome phylogeny substantially revises the tree of life.</title>
        <authorList>
            <person name="Parks D.H."/>
            <person name="Chuvochina M."/>
            <person name="Waite D.W."/>
            <person name="Rinke C."/>
            <person name="Skarshewski A."/>
            <person name="Chaumeil P.A."/>
            <person name="Hugenholtz P."/>
        </authorList>
    </citation>
    <scope>NUCLEOTIDE SEQUENCE [LARGE SCALE GENOMIC DNA]</scope>
    <source>
        <strain evidence="4">UBA8739</strain>
    </source>
</reference>
<dbReference type="PANTHER" id="PTHR12469">
    <property type="entry name" value="PROTEIN EMI5 HOMOLOG, MITOCHONDRIAL"/>
    <property type="match status" value="1"/>
</dbReference>
<comment type="similarity">
    <text evidence="1">Belongs to the SdhE FAD assembly factor family.</text>
</comment>
<dbReference type="EMBL" id="DMAI01000097">
    <property type="protein sequence ID" value="HAE46961.1"/>
    <property type="molecule type" value="Genomic_DNA"/>
</dbReference>
<dbReference type="InterPro" id="IPR036714">
    <property type="entry name" value="SDH_sf"/>
</dbReference>
<dbReference type="Proteomes" id="UP000257706">
    <property type="component" value="Unassembled WGS sequence"/>
</dbReference>
<keyword evidence="3" id="KW-0143">Chaperone</keyword>
<evidence type="ECO:0000256" key="1">
    <source>
        <dbReference type="ARBA" id="ARBA00008571"/>
    </source>
</evidence>
<dbReference type="OMA" id="ILFRCWH"/>
<dbReference type="InterPro" id="IPR005631">
    <property type="entry name" value="SDH"/>
</dbReference>
<dbReference type="OrthoDB" id="9807264at2"/>
<dbReference type="GeneID" id="97241942"/>
<dbReference type="Pfam" id="PF03937">
    <property type="entry name" value="Sdh5"/>
    <property type="match status" value="1"/>
</dbReference>
<gene>
    <name evidence="4" type="ORF">DCK97_06040</name>
</gene>
<comment type="caution">
    <text evidence="4">The sequence shown here is derived from an EMBL/GenBank/DDBJ whole genome shotgun (WGS) entry which is preliminary data.</text>
</comment>
<sequence length="102" mass="11693">MAEDLEIRRRRLRYQSWYRGCKETDILFGKFADAWIDRFDADQLDAFEALLDESDVDLYNWLSGREPLPEDLADNPVMKMMMQFDVATAPDRGLAEGGLGGA</sequence>
<evidence type="ECO:0000313" key="5">
    <source>
        <dbReference type="Proteomes" id="UP000257706"/>
    </source>
</evidence>
<name>A0A3B9IGH4_9PROT</name>
<dbReference type="SUPFAM" id="SSF109910">
    <property type="entry name" value="YgfY-like"/>
    <property type="match status" value="1"/>
</dbReference>
<evidence type="ECO:0000256" key="3">
    <source>
        <dbReference type="ARBA" id="ARBA00023186"/>
    </source>
</evidence>
<proteinExistence type="inferred from homology"/>
<evidence type="ECO:0000256" key="2">
    <source>
        <dbReference type="ARBA" id="ARBA00019418"/>
    </source>
</evidence>
<dbReference type="FunFam" id="1.10.150.250:FF:000002">
    <property type="entry name" value="Succinate dehydrogenase assembly factor 2, mitochondrial"/>
    <property type="match status" value="1"/>
</dbReference>
<dbReference type="PANTHER" id="PTHR12469:SF2">
    <property type="entry name" value="SUCCINATE DEHYDROGENASE ASSEMBLY FACTOR 2, MITOCHONDRIAL"/>
    <property type="match status" value="1"/>
</dbReference>
<dbReference type="Gene3D" id="1.10.150.250">
    <property type="entry name" value="Flavinator of succinate dehydrogenase"/>
    <property type="match status" value="1"/>
</dbReference>
<organism evidence="4 5">
    <name type="scientific">Tistrella mobilis</name>
    <dbReference type="NCBI Taxonomy" id="171437"/>
    <lineage>
        <taxon>Bacteria</taxon>
        <taxon>Pseudomonadati</taxon>
        <taxon>Pseudomonadota</taxon>
        <taxon>Alphaproteobacteria</taxon>
        <taxon>Geminicoccales</taxon>
        <taxon>Geminicoccaceae</taxon>
        <taxon>Tistrella</taxon>
    </lineage>
</organism>
<dbReference type="GO" id="GO:0006099">
    <property type="term" value="P:tricarboxylic acid cycle"/>
    <property type="evidence" value="ECO:0007669"/>
    <property type="project" value="TreeGrafter"/>
</dbReference>
<dbReference type="AlphaFoldDB" id="A0A3B9IGH4"/>
<evidence type="ECO:0000313" key="4">
    <source>
        <dbReference type="EMBL" id="HAE46961.1"/>
    </source>
</evidence>
<protein>
    <recommendedName>
        <fullName evidence="2">FAD assembly factor SdhE</fullName>
    </recommendedName>
</protein>